<comment type="catalytic activity">
    <reaction evidence="1 8">
        <text>dTDP-alpha-D-glucose = dTDP-4-dehydro-6-deoxy-alpha-D-glucose + H2O</text>
        <dbReference type="Rhea" id="RHEA:17221"/>
        <dbReference type="ChEBI" id="CHEBI:15377"/>
        <dbReference type="ChEBI" id="CHEBI:57477"/>
        <dbReference type="ChEBI" id="CHEBI:57649"/>
        <dbReference type="EC" id="4.2.1.46"/>
    </reaction>
</comment>
<evidence type="ECO:0000256" key="3">
    <source>
        <dbReference type="ARBA" id="ARBA00008178"/>
    </source>
</evidence>
<dbReference type="GO" id="GO:0008460">
    <property type="term" value="F:dTDP-glucose 4,6-dehydratase activity"/>
    <property type="evidence" value="ECO:0007669"/>
    <property type="project" value="UniProtKB-EC"/>
</dbReference>
<evidence type="ECO:0000256" key="2">
    <source>
        <dbReference type="ARBA" id="ARBA00001911"/>
    </source>
</evidence>
<accession>A0A4R2K740</accession>
<reference evidence="10 11" key="1">
    <citation type="submission" date="2019-03" db="EMBL/GenBank/DDBJ databases">
        <title>Genomic Encyclopedia of Type Strains, Phase IV (KMG-IV): sequencing the most valuable type-strain genomes for metagenomic binning, comparative biology and taxonomic classification.</title>
        <authorList>
            <person name="Goeker M."/>
        </authorList>
    </citation>
    <scope>NUCLEOTIDE SEQUENCE [LARGE SCALE GENOMIC DNA]</scope>
    <source>
        <strain evidence="10 11">DSM 45934</strain>
    </source>
</reference>
<gene>
    <name evidence="10" type="ORF">EV192_1011440</name>
</gene>
<dbReference type="EMBL" id="SLWS01000001">
    <property type="protein sequence ID" value="TCO65648.1"/>
    <property type="molecule type" value="Genomic_DNA"/>
</dbReference>
<keyword evidence="11" id="KW-1185">Reference proteome</keyword>
<organism evidence="10 11">
    <name type="scientific">Actinocrispum wychmicini</name>
    <dbReference type="NCBI Taxonomy" id="1213861"/>
    <lineage>
        <taxon>Bacteria</taxon>
        <taxon>Bacillati</taxon>
        <taxon>Actinomycetota</taxon>
        <taxon>Actinomycetes</taxon>
        <taxon>Pseudonocardiales</taxon>
        <taxon>Pseudonocardiaceae</taxon>
        <taxon>Actinocrispum</taxon>
    </lineage>
</organism>
<dbReference type="Pfam" id="PF16363">
    <property type="entry name" value="GDP_Man_Dehyd"/>
    <property type="match status" value="1"/>
</dbReference>
<evidence type="ECO:0000256" key="6">
    <source>
        <dbReference type="ARBA" id="ARBA00023027"/>
    </source>
</evidence>
<protein>
    <recommendedName>
        <fullName evidence="5 8">dTDP-glucose 4,6-dehydratase</fullName>
        <ecNumber evidence="4 8">4.2.1.46</ecNumber>
    </recommendedName>
</protein>
<evidence type="ECO:0000256" key="1">
    <source>
        <dbReference type="ARBA" id="ARBA00001539"/>
    </source>
</evidence>
<keyword evidence="7 8" id="KW-0456">Lyase</keyword>
<proteinExistence type="inferred from homology"/>
<dbReference type="EC" id="4.2.1.46" evidence="4 8"/>
<dbReference type="Gene3D" id="3.90.25.10">
    <property type="entry name" value="UDP-galactose 4-epimerase, domain 1"/>
    <property type="match status" value="1"/>
</dbReference>
<evidence type="ECO:0000256" key="8">
    <source>
        <dbReference type="RuleBase" id="RU004473"/>
    </source>
</evidence>
<feature type="domain" description="NAD(P)-binding" evidence="9">
    <location>
        <begin position="4"/>
        <end position="306"/>
    </location>
</feature>
<dbReference type="NCBIfam" id="TIGR01181">
    <property type="entry name" value="dTDP_gluc_dehyt"/>
    <property type="match status" value="1"/>
</dbReference>
<dbReference type="OrthoDB" id="9801785at2"/>
<evidence type="ECO:0000313" key="11">
    <source>
        <dbReference type="Proteomes" id="UP000295680"/>
    </source>
</evidence>
<evidence type="ECO:0000259" key="9">
    <source>
        <dbReference type="Pfam" id="PF16363"/>
    </source>
</evidence>
<dbReference type="Gene3D" id="3.40.50.720">
    <property type="entry name" value="NAD(P)-binding Rossmann-like Domain"/>
    <property type="match status" value="1"/>
</dbReference>
<dbReference type="InterPro" id="IPR005888">
    <property type="entry name" value="dTDP_Gluc_deHydtase"/>
</dbReference>
<comment type="caution">
    <text evidence="10">The sequence shown here is derived from an EMBL/GenBank/DDBJ whole genome shotgun (WGS) entry which is preliminary data.</text>
</comment>
<dbReference type="CDD" id="cd05246">
    <property type="entry name" value="dTDP_GD_SDR_e"/>
    <property type="match status" value="1"/>
</dbReference>
<dbReference type="PANTHER" id="PTHR43000">
    <property type="entry name" value="DTDP-D-GLUCOSE 4,6-DEHYDRATASE-RELATED"/>
    <property type="match status" value="1"/>
</dbReference>
<dbReference type="InterPro" id="IPR016040">
    <property type="entry name" value="NAD(P)-bd_dom"/>
</dbReference>
<name>A0A4R2K740_9PSEU</name>
<dbReference type="InterPro" id="IPR036291">
    <property type="entry name" value="NAD(P)-bd_dom_sf"/>
</dbReference>
<evidence type="ECO:0000313" key="10">
    <source>
        <dbReference type="EMBL" id="TCO65648.1"/>
    </source>
</evidence>
<keyword evidence="6" id="KW-0520">NAD</keyword>
<dbReference type="GO" id="GO:0009225">
    <property type="term" value="P:nucleotide-sugar metabolic process"/>
    <property type="evidence" value="ECO:0007669"/>
    <property type="project" value="InterPro"/>
</dbReference>
<dbReference type="RefSeq" id="WP_132112182.1">
    <property type="nucleotide sequence ID" value="NZ_SLWS01000001.1"/>
</dbReference>
<comment type="similarity">
    <text evidence="3 8">Belongs to the NAD(P)-dependent epimerase/dehydratase family. dTDP-glucose dehydratase subfamily.</text>
</comment>
<dbReference type="Proteomes" id="UP000295680">
    <property type="component" value="Unassembled WGS sequence"/>
</dbReference>
<dbReference type="FunFam" id="3.40.50.720:FF:000304">
    <property type="entry name" value="UDP-glucose 4,6-dehydratase"/>
    <property type="match status" value="1"/>
</dbReference>
<evidence type="ECO:0000256" key="5">
    <source>
        <dbReference type="ARBA" id="ARBA00016977"/>
    </source>
</evidence>
<sequence length="331" mass="36674">MRVLVTGGAGFIGSHYVREALSGAYPELADAEIIVLDKLTYAGNEANLAPVADNPRLRFVRGDICDISLVSELMRGTDLVVHFAAESHVDRSIMAAADFVLTNVLGTQYLLQAALDAEVGKFVHVSTDEVYGSIDEGSWPEEHPLLPNSPYSASKASSDLIARSFHRTYGLPVCITRCSNNYGPYQFPEKVMPLFVTNLLDGHKVPLYGDGLNVRDWLHVDDHCAGIQLVADKGRPGEVYNIGGGTELPNKELTQRLLDAVGRDWSMVEPVTDRKGHDRRYSVDITKISTELGYAPRVPFDQGLRSTVEWYRDNRSWWEPLKKRAALASSR</sequence>
<evidence type="ECO:0000256" key="7">
    <source>
        <dbReference type="ARBA" id="ARBA00023239"/>
    </source>
</evidence>
<evidence type="ECO:0000256" key="4">
    <source>
        <dbReference type="ARBA" id="ARBA00011990"/>
    </source>
</evidence>
<comment type="cofactor">
    <cofactor evidence="2 8">
        <name>NAD(+)</name>
        <dbReference type="ChEBI" id="CHEBI:57540"/>
    </cofactor>
</comment>
<dbReference type="SUPFAM" id="SSF51735">
    <property type="entry name" value="NAD(P)-binding Rossmann-fold domains"/>
    <property type="match status" value="1"/>
</dbReference>
<dbReference type="AlphaFoldDB" id="A0A4R2K740"/>